<evidence type="ECO:0000256" key="1">
    <source>
        <dbReference type="SAM" id="MobiDB-lite"/>
    </source>
</evidence>
<dbReference type="OrthoDB" id="9999611at2759"/>
<name>A0A9P5RBY9_9FUNG</name>
<dbReference type="EMBL" id="JAAAUQ010002058">
    <property type="protein sequence ID" value="KAF9128475.1"/>
    <property type="molecule type" value="Genomic_DNA"/>
</dbReference>
<proteinExistence type="predicted"/>
<reference evidence="2" key="1">
    <citation type="journal article" date="2020" name="Fungal Divers.">
        <title>Resolving the Mortierellaceae phylogeny through synthesis of multi-gene phylogenetics and phylogenomics.</title>
        <authorList>
            <person name="Vandepol N."/>
            <person name="Liber J."/>
            <person name="Desiro A."/>
            <person name="Na H."/>
            <person name="Kennedy M."/>
            <person name="Barry K."/>
            <person name="Grigoriev I.V."/>
            <person name="Miller A.N."/>
            <person name="O'Donnell K."/>
            <person name="Stajich J.E."/>
            <person name="Bonito G."/>
        </authorList>
    </citation>
    <scope>NUCLEOTIDE SEQUENCE</scope>
    <source>
        <strain evidence="2">NRRL 6426</strain>
    </source>
</reference>
<dbReference type="InterPro" id="IPR036629">
    <property type="entry name" value="YjbJ_sf"/>
</dbReference>
<feature type="compositionally biased region" description="Polar residues" evidence="1">
    <location>
        <begin position="1"/>
        <end position="18"/>
    </location>
</feature>
<dbReference type="PANTHER" id="PTHR40460:SF1">
    <property type="entry name" value="CSBD-LIKE DOMAIN-CONTAINING PROTEIN"/>
    <property type="match status" value="1"/>
</dbReference>
<evidence type="ECO:0008006" key="4">
    <source>
        <dbReference type="Google" id="ProtNLM"/>
    </source>
</evidence>
<feature type="compositionally biased region" description="Low complexity" evidence="1">
    <location>
        <begin position="39"/>
        <end position="51"/>
    </location>
</feature>
<dbReference type="PANTHER" id="PTHR40460">
    <property type="entry name" value="CHROMOSOME 1, WHOLE GENOME SHOTGUN SEQUENCE"/>
    <property type="match status" value="1"/>
</dbReference>
<sequence>MADNNMTDRLSNTYNSTVGGAKQTIGETIGNNSLAASGAQQKAQADAAQKAADAKTHTEGIGHKVQGNIQQNVGSLTGNTSMEARGHANEVRGDLERKV</sequence>
<evidence type="ECO:0000313" key="2">
    <source>
        <dbReference type="EMBL" id="KAF9128475.1"/>
    </source>
</evidence>
<dbReference type="SUPFAM" id="SSF69047">
    <property type="entry name" value="Hypothetical protein YjbJ"/>
    <property type="match status" value="1"/>
</dbReference>
<dbReference type="Proteomes" id="UP000748756">
    <property type="component" value="Unassembled WGS sequence"/>
</dbReference>
<dbReference type="AlphaFoldDB" id="A0A9P5RBY9"/>
<feature type="compositionally biased region" description="Polar residues" evidence="1">
    <location>
        <begin position="25"/>
        <end position="35"/>
    </location>
</feature>
<accession>A0A9P5RBY9</accession>
<feature type="compositionally biased region" description="Basic and acidic residues" evidence="1">
    <location>
        <begin position="52"/>
        <end position="62"/>
    </location>
</feature>
<gene>
    <name evidence="2" type="ORF">BG015_004332</name>
</gene>
<feature type="compositionally biased region" description="Basic and acidic residues" evidence="1">
    <location>
        <begin position="84"/>
        <end position="99"/>
    </location>
</feature>
<feature type="compositionally biased region" description="Polar residues" evidence="1">
    <location>
        <begin position="67"/>
        <end position="82"/>
    </location>
</feature>
<comment type="caution">
    <text evidence="2">The sequence shown here is derived from an EMBL/GenBank/DDBJ whole genome shotgun (WGS) entry which is preliminary data.</text>
</comment>
<evidence type="ECO:0000313" key="3">
    <source>
        <dbReference type="Proteomes" id="UP000748756"/>
    </source>
</evidence>
<organism evidence="2 3">
    <name type="scientific">Linnemannia schmuckeri</name>
    <dbReference type="NCBI Taxonomy" id="64567"/>
    <lineage>
        <taxon>Eukaryota</taxon>
        <taxon>Fungi</taxon>
        <taxon>Fungi incertae sedis</taxon>
        <taxon>Mucoromycota</taxon>
        <taxon>Mortierellomycotina</taxon>
        <taxon>Mortierellomycetes</taxon>
        <taxon>Mortierellales</taxon>
        <taxon>Mortierellaceae</taxon>
        <taxon>Linnemannia</taxon>
    </lineage>
</organism>
<feature type="region of interest" description="Disordered" evidence="1">
    <location>
        <begin position="1"/>
        <end position="99"/>
    </location>
</feature>
<protein>
    <recommendedName>
        <fullName evidence="4">CsbD-like domain-containing protein</fullName>
    </recommendedName>
</protein>
<keyword evidence="3" id="KW-1185">Reference proteome</keyword>